<evidence type="ECO:0000313" key="7">
    <source>
        <dbReference type="EMBL" id="EQB19767.1"/>
    </source>
</evidence>
<dbReference type="InterPro" id="IPR043129">
    <property type="entry name" value="ATPase_NBD"/>
</dbReference>
<dbReference type="SUPFAM" id="SSF53067">
    <property type="entry name" value="Actin-like ATPase domain"/>
    <property type="match status" value="2"/>
</dbReference>
<dbReference type="PANTHER" id="PTHR42742:SF3">
    <property type="entry name" value="FRUCTOKINASE"/>
    <property type="match status" value="1"/>
</dbReference>
<comment type="cofactor">
    <cofactor evidence="1">
        <name>Mg(2+)</name>
        <dbReference type="ChEBI" id="CHEBI:18420"/>
    </cofactor>
</comment>
<dbReference type="CDD" id="cd24067">
    <property type="entry name" value="ASKHA_NBD_ROK_BsFRK-like"/>
    <property type="match status" value="1"/>
</dbReference>
<dbReference type="InterPro" id="IPR049874">
    <property type="entry name" value="ROK_cs"/>
</dbReference>
<dbReference type="eggNOG" id="COG1940">
    <property type="taxonomic scope" value="Bacteria"/>
</dbReference>
<comment type="catalytic activity">
    <reaction evidence="6">
        <text>D-fructose + ATP = D-fructose 6-phosphate + ADP + H(+)</text>
        <dbReference type="Rhea" id="RHEA:16125"/>
        <dbReference type="ChEBI" id="CHEBI:15378"/>
        <dbReference type="ChEBI" id="CHEBI:30616"/>
        <dbReference type="ChEBI" id="CHEBI:37721"/>
        <dbReference type="ChEBI" id="CHEBI:61527"/>
        <dbReference type="ChEBI" id="CHEBI:456216"/>
        <dbReference type="EC" id="2.7.1.4"/>
    </reaction>
</comment>
<comment type="caution">
    <text evidence="7">The sequence shown here is derived from an EMBL/GenBank/DDBJ whole genome shotgun (WGS) entry which is preliminary data.</text>
</comment>
<dbReference type="EC" id="2.7.1.4" evidence="5"/>
<dbReference type="InterPro" id="IPR000600">
    <property type="entry name" value="ROK"/>
</dbReference>
<keyword evidence="3" id="KW-0862">Zinc</keyword>
<dbReference type="AlphaFoldDB" id="T0I377"/>
<evidence type="ECO:0000256" key="1">
    <source>
        <dbReference type="ARBA" id="ARBA00001946"/>
    </source>
</evidence>
<dbReference type="Proteomes" id="UP000015527">
    <property type="component" value="Unassembled WGS sequence"/>
</dbReference>
<evidence type="ECO:0000313" key="8">
    <source>
        <dbReference type="Proteomes" id="UP000015527"/>
    </source>
</evidence>
<organism evidence="7 8">
    <name type="scientific">Novosphingobium lindaniclasticum LE124</name>
    <dbReference type="NCBI Taxonomy" id="1096930"/>
    <lineage>
        <taxon>Bacteria</taxon>
        <taxon>Pseudomonadati</taxon>
        <taxon>Pseudomonadota</taxon>
        <taxon>Alphaproteobacteria</taxon>
        <taxon>Sphingomonadales</taxon>
        <taxon>Sphingomonadaceae</taxon>
        <taxon>Novosphingobium</taxon>
    </lineage>
</organism>
<protein>
    <recommendedName>
        <fullName evidence="5">fructokinase</fullName>
        <ecNumber evidence="5">2.7.1.4</ecNumber>
    </recommendedName>
</protein>
<dbReference type="GO" id="GO:0046872">
    <property type="term" value="F:metal ion binding"/>
    <property type="evidence" value="ECO:0007669"/>
    <property type="project" value="UniProtKB-KW"/>
</dbReference>
<dbReference type="PROSITE" id="PS01125">
    <property type="entry name" value="ROK"/>
    <property type="match status" value="1"/>
</dbReference>
<dbReference type="InterPro" id="IPR051804">
    <property type="entry name" value="Carb_Metab_Reg_Kinase/Isom"/>
</dbReference>
<evidence type="ECO:0000256" key="5">
    <source>
        <dbReference type="ARBA" id="ARBA00038887"/>
    </source>
</evidence>
<dbReference type="GO" id="GO:0008865">
    <property type="term" value="F:fructokinase activity"/>
    <property type="evidence" value="ECO:0007669"/>
    <property type="project" value="UniProtKB-EC"/>
</dbReference>
<sequence length="322" mass="33015">MSQLADADDGVPLGEGAAGRMDQGMTIYGAIEAGGTKFVCALGTAETGSLRTATIPTRDPESTFAEVAAFFDGAAELGRVAGIGIASFGPVGVDAAAADYGKILATPKPGWEGTDLLARVRDFLDVPLAIDTDVNAAALAEVAAAGPEISQLAYVTVGTGIGVGLVTDGRAVHGIGHPEAGHVLVRRHPAHEGFAGTCPFHGDCLEGLAAGPAIAAAWGAPASELPAAHPFWDVEADYLAQLCMTLFLTMAPQRIVLGGGVMQQRRLLPIIRVRTAQMLGGYVQGARDLAAMERRILPPACREPSGLVGAYLLAKRAAQAEG</sequence>
<evidence type="ECO:0000256" key="2">
    <source>
        <dbReference type="ARBA" id="ARBA00022723"/>
    </source>
</evidence>
<evidence type="ECO:0000256" key="4">
    <source>
        <dbReference type="ARBA" id="ARBA00022842"/>
    </source>
</evidence>
<proteinExistence type="predicted"/>
<dbReference type="Gene3D" id="3.30.420.40">
    <property type="match status" value="2"/>
</dbReference>
<keyword evidence="4" id="KW-0460">Magnesium</keyword>
<gene>
    <name evidence="7" type="ORF">L284_00330</name>
</gene>
<evidence type="ECO:0000256" key="6">
    <source>
        <dbReference type="ARBA" id="ARBA00048451"/>
    </source>
</evidence>
<dbReference type="Pfam" id="PF00480">
    <property type="entry name" value="ROK"/>
    <property type="match status" value="1"/>
</dbReference>
<keyword evidence="2" id="KW-0479">Metal-binding</keyword>
<dbReference type="PANTHER" id="PTHR42742">
    <property type="entry name" value="TRANSCRIPTIONAL REPRESSOR MPRA"/>
    <property type="match status" value="1"/>
</dbReference>
<dbReference type="PATRIC" id="fig|1096930.3.peg.68"/>
<evidence type="ECO:0000256" key="3">
    <source>
        <dbReference type="ARBA" id="ARBA00022833"/>
    </source>
</evidence>
<accession>T0I377</accession>
<name>T0I377_9SPHN</name>
<reference evidence="7 8" key="1">
    <citation type="journal article" date="2013" name="Genome Announc.">
        <title>Genome Sequence of Novosphingobium lindaniclasticum LE124T, Isolated from a Hexachlorocyclohexane Dumpsite.</title>
        <authorList>
            <person name="Saxena A."/>
            <person name="Nayyar N."/>
            <person name="Sangwan N."/>
            <person name="Kumari R."/>
            <person name="Khurana J.P."/>
            <person name="Lal R."/>
        </authorList>
    </citation>
    <scope>NUCLEOTIDE SEQUENCE [LARGE SCALE GENOMIC DNA]</scope>
    <source>
        <strain evidence="7 8">LE124</strain>
    </source>
</reference>
<keyword evidence="8" id="KW-1185">Reference proteome</keyword>
<dbReference type="EMBL" id="ATHL01000001">
    <property type="protein sequence ID" value="EQB19767.1"/>
    <property type="molecule type" value="Genomic_DNA"/>
</dbReference>